<feature type="transmembrane region" description="Helical" evidence="12">
    <location>
        <begin position="1188"/>
        <end position="1204"/>
    </location>
</feature>
<feature type="transmembrane region" description="Helical" evidence="12">
    <location>
        <begin position="1158"/>
        <end position="1176"/>
    </location>
</feature>
<dbReference type="InterPro" id="IPR045687">
    <property type="entry name" value="PIGG/GPI7_C"/>
</dbReference>
<evidence type="ECO:0000256" key="4">
    <source>
        <dbReference type="ARBA" id="ARBA00022502"/>
    </source>
</evidence>
<dbReference type="InterPro" id="IPR037675">
    <property type="entry name" value="PIG-O_N"/>
</dbReference>
<feature type="transmembrane region" description="Helical" evidence="12">
    <location>
        <begin position="1131"/>
        <end position="1152"/>
    </location>
</feature>
<dbReference type="InterPro" id="IPR017850">
    <property type="entry name" value="Alkaline_phosphatase_core_sf"/>
</dbReference>
<dbReference type="InterPro" id="IPR039524">
    <property type="entry name" value="PIGO/GPI13"/>
</dbReference>
<dbReference type="PROSITE" id="PS00216">
    <property type="entry name" value="SUGAR_TRANSPORT_1"/>
    <property type="match status" value="1"/>
</dbReference>
<comment type="similarity">
    <text evidence="3">Belongs to the PIGG/PIGN/PIGO family. PIGO subfamily.</text>
</comment>
<keyword evidence="9 12" id="KW-0472">Membrane</keyword>
<feature type="transmembrane region" description="Helical" evidence="12">
    <location>
        <begin position="1482"/>
        <end position="1504"/>
    </location>
</feature>
<feature type="transmembrane region" description="Helical" evidence="12">
    <location>
        <begin position="562"/>
        <end position="583"/>
    </location>
</feature>
<evidence type="ECO:0000313" key="15">
    <source>
        <dbReference type="Proteomes" id="UP000182658"/>
    </source>
</evidence>
<dbReference type="UniPathway" id="UPA00196"/>
<evidence type="ECO:0000256" key="1">
    <source>
        <dbReference type="ARBA" id="ARBA00004477"/>
    </source>
</evidence>
<feature type="transmembrane region" description="Helical" evidence="12">
    <location>
        <begin position="1229"/>
        <end position="1252"/>
    </location>
</feature>
<dbReference type="PANTHER" id="PTHR23071:SF1">
    <property type="entry name" value="GPI ETHANOLAMINE PHOSPHATE TRANSFERASE 3"/>
    <property type="match status" value="1"/>
</dbReference>
<feature type="compositionally biased region" description="Basic and acidic residues" evidence="11">
    <location>
        <begin position="483"/>
        <end position="499"/>
    </location>
</feature>
<evidence type="ECO:0000256" key="6">
    <source>
        <dbReference type="ARBA" id="ARBA00022692"/>
    </source>
</evidence>
<proteinExistence type="inferred from homology"/>
<evidence type="ECO:0000256" key="5">
    <source>
        <dbReference type="ARBA" id="ARBA00022679"/>
    </source>
</evidence>
<feature type="transmembrane region" description="Helical" evidence="12">
    <location>
        <begin position="1524"/>
        <end position="1544"/>
    </location>
</feature>
<evidence type="ECO:0000256" key="7">
    <source>
        <dbReference type="ARBA" id="ARBA00022824"/>
    </source>
</evidence>
<feature type="transmembrane region" description="Helical" evidence="12">
    <location>
        <begin position="1363"/>
        <end position="1386"/>
    </location>
</feature>
<accession>A0A1J7K1I5</accession>
<dbReference type="GO" id="GO:0006506">
    <property type="term" value="P:GPI anchor biosynthetic process"/>
    <property type="evidence" value="ECO:0007669"/>
    <property type="project" value="UniProtKB-UniPathway"/>
</dbReference>
<keyword evidence="8 12" id="KW-1133">Transmembrane helix</keyword>
<dbReference type="Gene3D" id="3.40.720.10">
    <property type="entry name" value="Alkaline Phosphatase, subunit A"/>
    <property type="match status" value="1"/>
</dbReference>
<evidence type="ECO:0000256" key="8">
    <source>
        <dbReference type="ARBA" id="ARBA00022989"/>
    </source>
</evidence>
<dbReference type="InterPro" id="IPR005828">
    <property type="entry name" value="MFS_sugar_transport-like"/>
</dbReference>
<feature type="domain" description="Major facilitator superfamily (MFS) profile" evidence="13">
    <location>
        <begin position="1"/>
        <end position="441"/>
    </location>
</feature>
<dbReference type="InterPro" id="IPR020846">
    <property type="entry name" value="MFS_dom"/>
</dbReference>
<keyword evidence="15" id="KW-1185">Reference proteome</keyword>
<evidence type="ECO:0000256" key="9">
    <source>
        <dbReference type="ARBA" id="ARBA00023136"/>
    </source>
</evidence>
<feature type="region of interest" description="Disordered" evidence="11">
    <location>
        <begin position="483"/>
        <end position="507"/>
    </location>
</feature>
<evidence type="ECO:0000259" key="13">
    <source>
        <dbReference type="PROSITE" id="PS50850"/>
    </source>
</evidence>
<feature type="transmembrane region" description="Helical" evidence="12">
    <location>
        <begin position="418"/>
        <end position="437"/>
    </location>
</feature>
<dbReference type="InParanoid" id="A0A1J7K1I5"/>
<keyword evidence="7" id="KW-0256">Endoplasmic reticulum</keyword>
<name>A0A1J7K1I5_9PEZI</name>
<feature type="transmembrane region" description="Helical" evidence="12">
    <location>
        <begin position="1264"/>
        <end position="1282"/>
    </location>
</feature>
<feature type="transmembrane region" description="Helical" evidence="12">
    <location>
        <begin position="1097"/>
        <end position="1119"/>
    </location>
</feature>
<keyword evidence="4" id="KW-0337">GPI-anchor biosynthesis</keyword>
<protein>
    <recommendedName>
        <fullName evidence="13">Major facilitator superfamily (MFS) profile domain-containing protein</fullName>
    </recommendedName>
</protein>
<feature type="transmembrane region" description="Helical" evidence="12">
    <location>
        <begin position="21"/>
        <end position="42"/>
    </location>
</feature>
<evidence type="ECO:0000313" key="14">
    <source>
        <dbReference type="EMBL" id="OIW33994.1"/>
    </source>
</evidence>
<reference evidence="14 15" key="1">
    <citation type="submission" date="2016-10" db="EMBL/GenBank/DDBJ databases">
        <title>Draft genome sequence of Coniochaeta ligniaria NRRL30616, a lignocellulolytic fungus for bioabatement of inhibitors in plant biomass hydrolysates.</title>
        <authorList>
            <consortium name="DOE Joint Genome Institute"/>
            <person name="Jimenez D.J."/>
            <person name="Hector R.E."/>
            <person name="Riley R."/>
            <person name="Sun H."/>
            <person name="Grigoriev I.V."/>
            <person name="Van Elsas J.D."/>
            <person name="Nichols N.N."/>
        </authorList>
    </citation>
    <scope>NUCLEOTIDE SEQUENCE [LARGE SCALE GENOMIC DNA]</scope>
    <source>
        <strain evidence="14 15">NRRL 30616</strain>
    </source>
</reference>
<feature type="transmembrane region" description="Helical" evidence="12">
    <location>
        <begin position="290"/>
        <end position="309"/>
    </location>
</feature>
<dbReference type="CDD" id="cd16023">
    <property type="entry name" value="GPI_EPT_3"/>
    <property type="match status" value="1"/>
</dbReference>
<dbReference type="PROSITE" id="PS50850">
    <property type="entry name" value="MFS"/>
    <property type="match status" value="1"/>
</dbReference>
<feature type="transmembrane region" description="Helical" evidence="12">
    <location>
        <begin position="316"/>
        <end position="338"/>
    </location>
</feature>
<evidence type="ECO:0000256" key="10">
    <source>
        <dbReference type="ARBA" id="ARBA00023180"/>
    </source>
</evidence>
<dbReference type="GO" id="GO:0022857">
    <property type="term" value="F:transmembrane transporter activity"/>
    <property type="evidence" value="ECO:0007669"/>
    <property type="project" value="InterPro"/>
</dbReference>
<keyword evidence="6 12" id="KW-0812">Transmembrane</keyword>
<dbReference type="EMBL" id="KV875094">
    <property type="protein sequence ID" value="OIW33994.1"/>
    <property type="molecule type" value="Genomic_DNA"/>
</dbReference>
<dbReference type="FunCoup" id="A0A1J7K1I5">
    <property type="interactions" value="643"/>
</dbReference>
<dbReference type="Proteomes" id="UP000182658">
    <property type="component" value="Unassembled WGS sequence"/>
</dbReference>
<evidence type="ECO:0000256" key="11">
    <source>
        <dbReference type="SAM" id="MobiDB-lite"/>
    </source>
</evidence>
<dbReference type="Pfam" id="PF19316">
    <property type="entry name" value="PIGO_PIGG"/>
    <property type="match status" value="1"/>
</dbReference>
<dbReference type="GO" id="GO:0051377">
    <property type="term" value="F:mannose-ethanolamine phosphotransferase activity"/>
    <property type="evidence" value="ECO:0007669"/>
    <property type="project" value="InterPro"/>
</dbReference>
<dbReference type="Gene3D" id="1.20.1250.20">
    <property type="entry name" value="MFS general substrate transporter like domains"/>
    <property type="match status" value="1"/>
</dbReference>
<feature type="transmembrane region" description="Helical" evidence="12">
    <location>
        <begin position="1073"/>
        <end position="1091"/>
    </location>
</feature>
<dbReference type="Pfam" id="PF01663">
    <property type="entry name" value="Phosphodiest"/>
    <property type="match status" value="1"/>
</dbReference>
<feature type="transmembrane region" description="Helical" evidence="12">
    <location>
        <begin position="54"/>
        <end position="73"/>
    </location>
</feature>
<dbReference type="Pfam" id="PF00083">
    <property type="entry name" value="Sugar_tr"/>
    <property type="match status" value="1"/>
</dbReference>
<feature type="transmembrane region" description="Helical" evidence="12">
    <location>
        <begin position="1398"/>
        <end position="1417"/>
    </location>
</feature>
<dbReference type="InterPro" id="IPR036259">
    <property type="entry name" value="MFS_trans_sf"/>
</dbReference>
<keyword evidence="10" id="KW-0325">Glycoprotein</keyword>
<comment type="subcellular location">
    <subcellularLocation>
        <location evidence="1">Endoplasmic reticulum membrane</location>
        <topology evidence="1">Multi-pass membrane protein</topology>
    </subcellularLocation>
</comment>
<gene>
    <name evidence="14" type="ORF">CONLIGDRAFT_677720</name>
</gene>
<feature type="transmembrane region" description="Helical" evidence="12">
    <location>
        <begin position="1005"/>
        <end position="1026"/>
    </location>
</feature>
<evidence type="ECO:0000256" key="3">
    <source>
        <dbReference type="ARBA" id="ARBA00008695"/>
    </source>
</evidence>
<dbReference type="GO" id="GO:0005789">
    <property type="term" value="C:endoplasmic reticulum membrane"/>
    <property type="evidence" value="ECO:0007669"/>
    <property type="project" value="UniProtKB-SubCell"/>
</dbReference>
<dbReference type="STRING" id="1408157.A0A1J7K1I5"/>
<feature type="transmembrane region" description="Helical" evidence="12">
    <location>
        <begin position="169"/>
        <end position="188"/>
    </location>
</feature>
<dbReference type="SUPFAM" id="SSF103473">
    <property type="entry name" value="MFS general substrate transporter"/>
    <property type="match status" value="1"/>
</dbReference>
<keyword evidence="5" id="KW-0808">Transferase</keyword>
<dbReference type="SUPFAM" id="SSF53649">
    <property type="entry name" value="Alkaline phosphatase-like"/>
    <property type="match status" value="1"/>
</dbReference>
<evidence type="ECO:0000256" key="12">
    <source>
        <dbReference type="SAM" id="Phobius"/>
    </source>
</evidence>
<comment type="pathway">
    <text evidence="2">Glycolipid biosynthesis; glycosylphosphatidylinositol-anchor biosynthesis.</text>
</comment>
<organism evidence="14 15">
    <name type="scientific">Coniochaeta ligniaria NRRL 30616</name>
    <dbReference type="NCBI Taxonomy" id="1408157"/>
    <lineage>
        <taxon>Eukaryota</taxon>
        <taxon>Fungi</taxon>
        <taxon>Dikarya</taxon>
        <taxon>Ascomycota</taxon>
        <taxon>Pezizomycotina</taxon>
        <taxon>Sordariomycetes</taxon>
        <taxon>Sordariomycetidae</taxon>
        <taxon>Coniochaetales</taxon>
        <taxon>Coniochaetaceae</taxon>
        <taxon>Coniochaeta</taxon>
    </lineage>
</organism>
<dbReference type="PANTHER" id="PTHR23071">
    <property type="entry name" value="PHOSPHATIDYLINOSITOL GLYCAN"/>
    <property type="match status" value="1"/>
</dbReference>
<dbReference type="OrthoDB" id="272139at2759"/>
<feature type="transmembrane region" description="Helical" evidence="12">
    <location>
        <begin position="1302"/>
        <end position="1325"/>
    </location>
</feature>
<dbReference type="InterPro" id="IPR002591">
    <property type="entry name" value="Phosphodiest/P_Trfase"/>
</dbReference>
<evidence type="ECO:0000256" key="2">
    <source>
        <dbReference type="ARBA" id="ARBA00004687"/>
    </source>
</evidence>
<feature type="transmembrane region" description="Helical" evidence="12">
    <location>
        <begin position="387"/>
        <end position="406"/>
    </location>
</feature>
<feature type="transmembrane region" description="Helical" evidence="12">
    <location>
        <begin position="350"/>
        <end position="375"/>
    </location>
</feature>
<dbReference type="InterPro" id="IPR005829">
    <property type="entry name" value="Sugar_transporter_CS"/>
</dbReference>
<sequence length="1559" mass="171709">MNAFTKQFGTFNPKTKKYVLQAYWLSLFNSCPYAGFAVGLYVGSVVSAKWGRRMAMFSMSIYALVSATIVVTAQTSGQIMAGRILNCKIPPAYDPQLAQARADKPSFRLDVYIGMELATVPVFQSEIVPAPVRGLAVSTYQLSLACGGLVINGIAHATSTFADRRAYTIPYGLFYVVPLIIICLIWLIPESPRWLMTVNRMDEARAAHKKYREGTMSDEAIELEFTQLHQALLDEPEQGHTIELFQGVNLKRTAIVVGMNFFQQATGQAFASQYGTLFVKSLGTVNPFDIAVSNSALGVATLIVTLFTADKIGRRYMLLSSAFLQALVHYIMGGLGLQSPVSYGHKSGEVAMLMFFSVAFLWAWGPLTYVVTTELPALRLRDRSQRVASIVNIFMNFLVNFTIPYLMNAPYANLGGRVGFIFGSMAVLAFVFTYFCVPECKGRSLEEIDRMFHEGVPIRKFRTHQHIPIEVDAAKLDEASLEEGKTAHVTEEPREKPETKAPPPPDYKTIAAQYAAAKKIKDLEDASRSPEQILQEQKRQSELETKREVLDADRKAGFERRWWWTVGFWTWMLCIHAVGIAYFTSGFLLTRLVLDEKSSCDVSPLNSSVDILPDWPGKGTIDGGCWHPKMFEKAVVILIDALRYDFTVPVEDDAAFHNAFPFLYKTALESPNNAFLRPFIADPPTATLQRLKGLTTGTLPTFVDLGSNFAGSAIEEDNILMQLRDGGKRLVHLGDDTWDSLFPGYFEANLSHPYPSLEVHDLHTVDNGVLEHIFPLMERTGDWDMLIGHFLGVDHAGHRYGPEHKEMTKKLRQMDRFIQQLVETLDDDTLLVVMGDHGMDSKGDHGGESDDEIEAALWMYSKKPIFGRTNSDFVTPPATAKIRPVNQIDLVPTLSLLLGIPIPYNNLGKPIAEAFVGPRGDAWDSLAAATRISAAGTKRYQASYFAARDIDQAATPGSPNDSWNRAEASVTASKKPDWPAVYTAFATYQEETLALCKSLWARFDLVSMALGIGIMALGVLVLLVYVSRDEDDDDYVVDDLELDFAEQKLELEGIKADPVDTTYQGLDKSLVRAALLGALPGICGGILRAFFSGDGDYYRGAGFAALTSLATVSATLFGAGKTLRNLLPSSFFGWLSVVFTVSQSAGFASNSFTIWEDSILLFFTTTFGIASAIYALRLPSLADRYMAIYHSVLFAILGRLASFSKLCREEQMPYCTSTYYASATASTSAVWQLAIPFTVFFILPSIIKAYLVPTRSYEGLAPTWIGYVFRTGLFMSAAYWTLDAANNGNWIPGLPEQTLKSLSVYTAQIILGLAFVAGTTAFIWAPPCVSILTQATKSGRAQVTVLGYGNANGARYLLLPLNILGACFLLSKPMGGGALALMLWQILSLIEILDLNALTASTIGPIMLGLLGNFYFFKTGHQAALSSIQWDSAFIPLFTIRYPWSPVVVLLNTFAGQILAAAAVPLVVLWKTNPKRKGTLDAASRSLGVFVSYFAVEALATMAWAGHLRRHLMLYRVFSPRFMLAATLLLVVDLVGILVALTGVRSNTHAVSEVFGWSD</sequence>
<feature type="transmembrane region" description="Helical" evidence="12">
    <location>
        <begin position="1450"/>
        <end position="1470"/>
    </location>
</feature>